<comment type="caution">
    <text evidence="1">The sequence shown here is derived from an EMBL/GenBank/DDBJ whole genome shotgun (WGS) entry which is preliminary data.</text>
</comment>
<evidence type="ECO:0000313" key="1">
    <source>
        <dbReference type="EMBL" id="MBC5712041.1"/>
    </source>
</evidence>
<keyword evidence="1" id="KW-0489">Methyltransferase</keyword>
<dbReference type="GO" id="GO:0032259">
    <property type="term" value="P:methylation"/>
    <property type="evidence" value="ECO:0007669"/>
    <property type="project" value="UniProtKB-KW"/>
</dbReference>
<dbReference type="InterPro" id="IPR029063">
    <property type="entry name" value="SAM-dependent_MTases_sf"/>
</dbReference>
<gene>
    <name evidence="1" type="ORF">H8S75_29415</name>
</gene>
<keyword evidence="1" id="KW-0808">Transferase</keyword>
<proteinExistence type="predicted"/>
<sequence>MIQDELYLAERLLKKEFGENWKEIVRHLGTRELTSCVGRDLTSFMAFPERKQGGSNRWRGNCSPEVVRAVLKHVLQCRTYEGKQNQDFVLLDPMSGSGTSGDVAASEGVQSILYDLNPEPAKGKGNWDALKDEVEESSSMIFLHPPYHSIIQYSGSVWGKPHPDDLSHCSSYRDYIDKLNFIIKKLFISLRHGGYLAVLVGDIRTQGTFHSIAADMMTIGTLVSWIVKGQYNCRSSSRTYSGKPFIPIVTEHLLLFKKEEWLMIPFSYRVNGICDLEKNDSLALSWFHLIRGIMEKNGGTMSLKNLYEHLEKHPKAKKNQYYKERIRACIYEHRSHFQTDGKGTYRLAYAVE</sequence>
<dbReference type="EMBL" id="JACOPB010000025">
    <property type="protein sequence ID" value="MBC5712041.1"/>
    <property type="molecule type" value="Genomic_DNA"/>
</dbReference>
<dbReference type="RefSeq" id="WP_002570101.1">
    <property type="nucleotide sequence ID" value="NZ_JACOPB010000025.1"/>
</dbReference>
<dbReference type="GO" id="GO:0008168">
    <property type="term" value="F:methyltransferase activity"/>
    <property type="evidence" value="ECO:0007669"/>
    <property type="project" value="UniProtKB-KW"/>
</dbReference>
<keyword evidence="2" id="KW-1185">Reference proteome</keyword>
<protein>
    <submittedName>
        <fullName evidence="1">SAM-dependent methyltransferase</fullName>
    </submittedName>
</protein>
<accession>A0ABR7HFZ3</accession>
<reference evidence="1 2" key="1">
    <citation type="submission" date="2020-08" db="EMBL/GenBank/DDBJ databases">
        <title>Genome public.</title>
        <authorList>
            <person name="Liu C."/>
            <person name="Sun Q."/>
        </authorList>
    </citation>
    <scope>NUCLEOTIDE SEQUENCE [LARGE SCALE GENOMIC DNA]</scope>
    <source>
        <strain evidence="1 2">NSJ-66</strain>
    </source>
</reference>
<dbReference type="Gene3D" id="3.40.50.150">
    <property type="entry name" value="Vaccinia Virus protein VP39"/>
    <property type="match status" value="1"/>
</dbReference>
<organism evidence="1 2">
    <name type="scientific">Hungatella hominis</name>
    <dbReference type="NCBI Taxonomy" id="2763050"/>
    <lineage>
        <taxon>Bacteria</taxon>
        <taxon>Bacillati</taxon>
        <taxon>Bacillota</taxon>
        <taxon>Clostridia</taxon>
        <taxon>Lachnospirales</taxon>
        <taxon>Lachnospiraceae</taxon>
        <taxon>Hungatella</taxon>
    </lineage>
</organism>
<evidence type="ECO:0000313" key="2">
    <source>
        <dbReference type="Proteomes" id="UP000634672"/>
    </source>
</evidence>
<dbReference type="SUPFAM" id="SSF53335">
    <property type="entry name" value="S-adenosyl-L-methionine-dependent methyltransferases"/>
    <property type="match status" value="1"/>
</dbReference>
<name>A0ABR7HFZ3_9FIRM</name>
<dbReference type="Proteomes" id="UP000634672">
    <property type="component" value="Unassembled WGS sequence"/>
</dbReference>